<dbReference type="Proteomes" id="UP000315783">
    <property type="component" value="Unassembled WGS sequence"/>
</dbReference>
<dbReference type="SUPFAM" id="SSF144083">
    <property type="entry name" value="Magnesium transport protein CorA, transmembrane region"/>
    <property type="match status" value="1"/>
</dbReference>
<accession>A0A545W3F3</accession>
<evidence type="ECO:0000256" key="1">
    <source>
        <dbReference type="ARBA" id="ARBA00004651"/>
    </source>
</evidence>
<feature type="region of interest" description="Disordered" evidence="5">
    <location>
        <begin position="679"/>
        <end position="714"/>
    </location>
</feature>
<dbReference type="GO" id="GO:0015095">
    <property type="term" value="F:magnesium ion transmembrane transporter activity"/>
    <property type="evidence" value="ECO:0007669"/>
    <property type="project" value="TreeGrafter"/>
</dbReference>
<dbReference type="AlphaFoldDB" id="A0A545W3F3"/>
<evidence type="ECO:0000256" key="2">
    <source>
        <dbReference type="ARBA" id="ARBA00022692"/>
    </source>
</evidence>
<sequence length="714" mass="81448">MPVTQDMIDWENYEDFSFDCDKAEALNNSDSLSFDTSSAEQDTTLVDANRLTDDSRVKQVYYSRYTGDAEMGGSHTAQLTEIHNGSGELFKWLHIQQDVMNFDGFWLLKFLSAKRHKSVVLVLTADRDVSAAPRALPAPEEATTNANAESSDTLLHTLALIIQRREKGDKPPMASELKLQLEAADKFLMEQPSYSTQAAYSGCTTMSHGAVLEKLKLEGAEIEDEKSDARKREYEDGIELFNIAESVFQLFLPLTCDGPTTGKFWGAVSNLASVGKTPNGKDSEAITSRRRERDLRMNQGTMLVWLRPLYPKIKAFQAIMSHVPDEYRLKLEAPRQFVTAWLHIVSGLVLCRAGDSFWETHISTASSRLLSEAMDRMVQDLPAHDLLDSVVLQPFEIASLAVLKLLQDRASQPDDINETYSQYLASLDNDITTKPSDRSYQHRIDLVRRELSAVRRTVTRQRHIIATMRQTMYPNAMTGFFRGGDDDIYIPRGRYGNHARGTRHEFYTEGRREEEHINSDYNLKVSPTDKNGFRGLLLTENSRQLDQRDFEFRRYVEYVDDLERTIAFKMEWTKDRQENAVYAFTIVTIIFLPLSAVAGIFGMNTSDVRDMNYSQWLFWVVALPVTILVIVVGLWWMNELGNVMRWLTGQQPSGGAAANTGYGGVTAEPAEIRYYSDMEDDKQRRYSTRRTLTGSPVGYSRRRSQMRQRRVRMP</sequence>
<organism evidence="7 8">
    <name type="scientific">Cordyceps javanica</name>
    <dbReference type="NCBI Taxonomy" id="43265"/>
    <lineage>
        <taxon>Eukaryota</taxon>
        <taxon>Fungi</taxon>
        <taxon>Dikarya</taxon>
        <taxon>Ascomycota</taxon>
        <taxon>Pezizomycotina</taxon>
        <taxon>Sordariomycetes</taxon>
        <taxon>Hypocreomycetidae</taxon>
        <taxon>Hypocreales</taxon>
        <taxon>Cordycipitaceae</taxon>
        <taxon>Cordyceps</taxon>
    </lineage>
</organism>
<dbReference type="PANTHER" id="PTHR46494:SF1">
    <property type="entry name" value="CORA FAMILY METAL ION TRANSPORTER (EUROFUNG)"/>
    <property type="match status" value="1"/>
</dbReference>
<keyword evidence="4 6" id="KW-0472">Membrane</keyword>
<feature type="transmembrane region" description="Helical" evidence="6">
    <location>
        <begin position="616"/>
        <end position="637"/>
    </location>
</feature>
<protein>
    <submittedName>
        <fullName evidence="7">Mg2+ transporter</fullName>
    </submittedName>
</protein>
<dbReference type="GO" id="GO:0015087">
    <property type="term" value="F:cobalt ion transmembrane transporter activity"/>
    <property type="evidence" value="ECO:0007669"/>
    <property type="project" value="TreeGrafter"/>
</dbReference>
<evidence type="ECO:0000256" key="3">
    <source>
        <dbReference type="ARBA" id="ARBA00022989"/>
    </source>
</evidence>
<evidence type="ECO:0000256" key="5">
    <source>
        <dbReference type="SAM" id="MobiDB-lite"/>
    </source>
</evidence>
<evidence type="ECO:0000313" key="7">
    <source>
        <dbReference type="EMBL" id="TQV97268.1"/>
    </source>
</evidence>
<dbReference type="Gene3D" id="1.20.58.340">
    <property type="entry name" value="Magnesium transport protein CorA, transmembrane region"/>
    <property type="match status" value="1"/>
</dbReference>
<dbReference type="STRING" id="43265.A0A545W3F3"/>
<comment type="caution">
    <text evidence="7">The sequence shown here is derived from an EMBL/GenBank/DDBJ whole genome shotgun (WGS) entry which is preliminary data.</text>
</comment>
<feature type="compositionally biased region" description="Basic residues" evidence="5">
    <location>
        <begin position="700"/>
        <end position="714"/>
    </location>
</feature>
<evidence type="ECO:0000256" key="4">
    <source>
        <dbReference type="ARBA" id="ARBA00023136"/>
    </source>
</evidence>
<comment type="subcellular location">
    <subcellularLocation>
        <location evidence="1">Cell membrane</location>
        <topology evidence="1">Multi-pass membrane protein</topology>
    </subcellularLocation>
</comment>
<evidence type="ECO:0000313" key="8">
    <source>
        <dbReference type="Proteomes" id="UP000315783"/>
    </source>
</evidence>
<reference evidence="7 8" key="1">
    <citation type="journal article" date="2019" name="Appl. Microbiol. Biotechnol.">
        <title>Genome sequence of Isaria javanica and comparative genome analysis insights into family S53 peptidase evolution in fungal entomopathogens.</title>
        <authorList>
            <person name="Lin R."/>
            <person name="Zhang X."/>
            <person name="Xin B."/>
            <person name="Zou M."/>
            <person name="Gao Y."/>
            <person name="Qin F."/>
            <person name="Hu Q."/>
            <person name="Xie B."/>
            <person name="Cheng X."/>
        </authorList>
    </citation>
    <scope>NUCLEOTIDE SEQUENCE [LARGE SCALE GENOMIC DNA]</scope>
    <source>
        <strain evidence="7 8">IJ1G</strain>
    </source>
</reference>
<dbReference type="GO" id="GO:0005886">
    <property type="term" value="C:plasma membrane"/>
    <property type="evidence" value="ECO:0007669"/>
    <property type="project" value="UniProtKB-SubCell"/>
</dbReference>
<dbReference type="GO" id="GO:0050897">
    <property type="term" value="F:cobalt ion binding"/>
    <property type="evidence" value="ECO:0007669"/>
    <property type="project" value="TreeGrafter"/>
</dbReference>
<dbReference type="PANTHER" id="PTHR46494">
    <property type="entry name" value="CORA FAMILY METAL ION TRANSPORTER (EUROFUNG)"/>
    <property type="match status" value="1"/>
</dbReference>
<proteinExistence type="predicted"/>
<keyword evidence="2 6" id="KW-0812">Transmembrane</keyword>
<gene>
    <name evidence="7" type="ORF">IF1G_04508</name>
</gene>
<name>A0A545W3F3_9HYPO</name>
<evidence type="ECO:0000256" key="6">
    <source>
        <dbReference type="SAM" id="Phobius"/>
    </source>
</evidence>
<dbReference type="OrthoDB" id="5286874at2759"/>
<dbReference type="EMBL" id="SPUK01000005">
    <property type="protein sequence ID" value="TQV97268.1"/>
    <property type="molecule type" value="Genomic_DNA"/>
</dbReference>
<dbReference type="InterPro" id="IPR045863">
    <property type="entry name" value="CorA_TM1_TM2"/>
</dbReference>
<dbReference type="Pfam" id="PF01544">
    <property type="entry name" value="CorA"/>
    <property type="match status" value="1"/>
</dbReference>
<dbReference type="GO" id="GO:0000287">
    <property type="term" value="F:magnesium ion binding"/>
    <property type="evidence" value="ECO:0007669"/>
    <property type="project" value="TreeGrafter"/>
</dbReference>
<keyword evidence="8" id="KW-1185">Reference proteome</keyword>
<dbReference type="InterPro" id="IPR002523">
    <property type="entry name" value="MgTranspt_CorA/ZnTranspt_ZntB"/>
</dbReference>
<feature type="transmembrane region" description="Helical" evidence="6">
    <location>
        <begin position="580"/>
        <end position="604"/>
    </location>
</feature>
<keyword evidence="3 6" id="KW-1133">Transmembrane helix</keyword>